<comment type="similarity">
    <text evidence="1 8">Belongs to the SOS response-associated peptidase family.</text>
</comment>
<dbReference type="EMBL" id="CP001281">
    <property type="protein sequence ID" value="ACK53076.1"/>
    <property type="molecule type" value="Genomic_DNA"/>
</dbReference>
<proteinExistence type="inferred from homology"/>
<protein>
    <recommendedName>
        <fullName evidence="8">Abasic site processing protein</fullName>
        <ecNumber evidence="8">3.4.-.-</ecNumber>
    </recommendedName>
</protein>
<evidence type="ECO:0000256" key="5">
    <source>
        <dbReference type="ARBA" id="ARBA00023124"/>
    </source>
</evidence>
<keyword evidence="6" id="KW-0238">DNA-binding</keyword>
<dbReference type="GO" id="GO:0008233">
    <property type="term" value="F:peptidase activity"/>
    <property type="evidence" value="ECO:0007669"/>
    <property type="project" value="UniProtKB-KW"/>
</dbReference>
<dbReference type="GO" id="GO:0006508">
    <property type="term" value="P:proteolysis"/>
    <property type="evidence" value="ECO:0007669"/>
    <property type="project" value="UniProtKB-KW"/>
</dbReference>
<organism evidence="9 10">
    <name type="scientific">Thauera aminoaromatica</name>
    <dbReference type="NCBI Taxonomy" id="164330"/>
    <lineage>
        <taxon>Bacteria</taxon>
        <taxon>Pseudomonadati</taxon>
        <taxon>Pseudomonadota</taxon>
        <taxon>Betaproteobacteria</taxon>
        <taxon>Rhodocyclales</taxon>
        <taxon>Zoogloeaceae</taxon>
        <taxon>Thauera</taxon>
    </lineage>
</organism>
<dbReference type="GO" id="GO:0106300">
    <property type="term" value="P:protein-DNA covalent cross-linking repair"/>
    <property type="evidence" value="ECO:0007669"/>
    <property type="project" value="InterPro"/>
</dbReference>
<dbReference type="InterPro" id="IPR036590">
    <property type="entry name" value="SRAP-like"/>
</dbReference>
<keyword evidence="2 8" id="KW-0645">Protease</keyword>
<reference evidence="10" key="1">
    <citation type="submission" date="2009-05" db="EMBL/GenBank/DDBJ databases">
        <title>Complete sequence of chromosome of Thauera sp. MZ1T.</title>
        <authorList>
            <consortium name="US DOE Joint Genome Institute"/>
            <person name="Lucas S."/>
            <person name="Copeland A."/>
            <person name="Lapidus A."/>
            <person name="Glavina del Rio T."/>
            <person name="Dalin E."/>
            <person name="Tice H."/>
            <person name="Bruce D."/>
            <person name="Goodwin L."/>
            <person name="Pitluck S."/>
            <person name="Sims D."/>
            <person name="Brettin T."/>
            <person name="Detter J.C."/>
            <person name="Han C."/>
            <person name="Larimer F."/>
            <person name="Land M."/>
            <person name="Hauser L."/>
            <person name="Kyrpides N."/>
            <person name="Mikhailova N."/>
            <person name="Sayler G.S."/>
        </authorList>
    </citation>
    <scope>NUCLEOTIDE SEQUENCE [LARGE SCALE GENOMIC DNA]</scope>
    <source>
        <strain evidence="10">MZ1T</strain>
    </source>
</reference>
<dbReference type="GO" id="GO:0016829">
    <property type="term" value="F:lyase activity"/>
    <property type="evidence" value="ECO:0007669"/>
    <property type="project" value="UniProtKB-KW"/>
</dbReference>
<name>C4ZMN2_THASP</name>
<dbReference type="AlphaFoldDB" id="C4ZMN2"/>
<dbReference type="HOGENOM" id="CLU_035990_6_2_4"/>
<sequence length="243" mass="27025">MCGRYALYGPVSRLREAFDAVPEGFDFEPRWNAAPMQWLPVVRQRSNGERVIHRLRWGLVPSWAKDATIATRLINARGESVAERPSFRAAFRRRRCIVPANGFYEWQQLSDQQGGGKQPFYIHPVGGEFFALAGLWERWTRPADGEALDTFTIVTTEANAAMRPLHDRMPVILAPGDWWAWLNGATAADQVQALVRPCPEAALAVYPVGRAVGNVRNEGAGLIDPLSSDHSSCRSQIARGSRG</sequence>
<dbReference type="eggNOG" id="COG2135">
    <property type="taxonomic scope" value="Bacteria"/>
</dbReference>
<dbReference type="OrthoDB" id="6192129at2"/>
<keyword evidence="10" id="KW-1185">Reference proteome</keyword>
<dbReference type="GO" id="GO:0003697">
    <property type="term" value="F:single-stranded DNA binding"/>
    <property type="evidence" value="ECO:0007669"/>
    <property type="project" value="InterPro"/>
</dbReference>
<evidence type="ECO:0000256" key="1">
    <source>
        <dbReference type="ARBA" id="ARBA00008136"/>
    </source>
</evidence>
<reference evidence="9 10" key="2">
    <citation type="journal article" date="2012" name="Stand. Genomic Sci.">
        <title>Complete genome sequence of Thauera aminoaromatica strain MZ1T.</title>
        <authorList>
            <person name="Jiang K."/>
            <person name="Sanseverino J."/>
            <person name="Chauhan A."/>
            <person name="Lucas S."/>
            <person name="Copeland A."/>
            <person name="Lapidus A."/>
            <person name="Del Rio T.G."/>
            <person name="Dalin E."/>
            <person name="Tice H."/>
            <person name="Bruce D."/>
            <person name="Goodwin L."/>
            <person name="Pitluck S."/>
            <person name="Sims D."/>
            <person name="Brettin T."/>
            <person name="Detter J.C."/>
            <person name="Han C."/>
            <person name="Chang Y.J."/>
            <person name="Larimer F."/>
            <person name="Land M."/>
            <person name="Hauser L."/>
            <person name="Kyrpides N.C."/>
            <person name="Mikhailova N."/>
            <person name="Moser S."/>
            <person name="Jegier P."/>
            <person name="Close D."/>
            <person name="Debruyn J.M."/>
            <person name="Wang Y."/>
            <person name="Layton A.C."/>
            <person name="Allen M.S."/>
            <person name="Sayler G.S."/>
        </authorList>
    </citation>
    <scope>NUCLEOTIDE SEQUENCE [LARGE SCALE GENOMIC DNA]</scope>
    <source>
        <strain evidence="9 10">MZ1T</strain>
    </source>
</reference>
<dbReference type="PANTHER" id="PTHR13604:SF0">
    <property type="entry name" value="ABASIC SITE PROCESSING PROTEIN HMCES"/>
    <property type="match status" value="1"/>
</dbReference>
<dbReference type="RefSeq" id="WP_012584340.1">
    <property type="nucleotide sequence ID" value="NC_011662.2"/>
</dbReference>
<keyword evidence="7" id="KW-0456">Lyase</keyword>
<dbReference type="Proteomes" id="UP000002186">
    <property type="component" value="Chromosome"/>
</dbReference>
<dbReference type="InterPro" id="IPR003738">
    <property type="entry name" value="SRAP"/>
</dbReference>
<evidence type="ECO:0000256" key="8">
    <source>
        <dbReference type="RuleBase" id="RU364100"/>
    </source>
</evidence>
<dbReference type="Pfam" id="PF02586">
    <property type="entry name" value="SRAP"/>
    <property type="match status" value="1"/>
</dbReference>
<dbReference type="Gene3D" id="3.90.1680.10">
    <property type="entry name" value="SOS response associated peptidase-like"/>
    <property type="match status" value="1"/>
</dbReference>
<dbReference type="KEGG" id="tmz:Tmz1t_0284"/>
<evidence type="ECO:0000256" key="4">
    <source>
        <dbReference type="ARBA" id="ARBA00022801"/>
    </source>
</evidence>
<evidence type="ECO:0000256" key="2">
    <source>
        <dbReference type="ARBA" id="ARBA00022670"/>
    </source>
</evidence>
<evidence type="ECO:0000256" key="6">
    <source>
        <dbReference type="ARBA" id="ARBA00023125"/>
    </source>
</evidence>
<evidence type="ECO:0000313" key="10">
    <source>
        <dbReference type="Proteomes" id="UP000002186"/>
    </source>
</evidence>
<evidence type="ECO:0000256" key="7">
    <source>
        <dbReference type="ARBA" id="ARBA00023239"/>
    </source>
</evidence>
<gene>
    <name evidence="9" type="ordered locus">Tmz1t_0284</name>
</gene>
<dbReference type="EC" id="3.4.-.-" evidence="8"/>
<accession>C4ZMN2</accession>
<evidence type="ECO:0000256" key="3">
    <source>
        <dbReference type="ARBA" id="ARBA00022763"/>
    </source>
</evidence>
<dbReference type="SUPFAM" id="SSF143081">
    <property type="entry name" value="BB1717-like"/>
    <property type="match status" value="1"/>
</dbReference>
<keyword evidence="3" id="KW-0227">DNA damage</keyword>
<dbReference type="PANTHER" id="PTHR13604">
    <property type="entry name" value="DC12-RELATED"/>
    <property type="match status" value="1"/>
</dbReference>
<keyword evidence="4 8" id="KW-0378">Hydrolase</keyword>
<keyword evidence="5" id="KW-0190">Covalent protein-DNA linkage</keyword>
<dbReference type="STRING" id="85643.Tmz1t_0284"/>
<evidence type="ECO:0000313" key="9">
    <source>
        <dbReference type="EMBL" id="ACK53076.1"/>
    </source>
</evidence>